<dbReference type="AlphaFoldDB" id="A0A934MQ25"/>
<dbReference type="EMBL" id="JAELUP010000027">
    <property type="protein sequence ID" value="MBJ6361463.1"/>
    <property type="molecule type" value="Genomic_DNA"/>
</dbReference>
<dbReference type="PANTHER" id="PTHR22550:SF5">
    <property type="entry name" value="LEUCINE ZIPPER PROTEIN 4"/>
    <property type="match status" value="1"/>
</dbReference>
<feature type="transmembrane region" description="Helical" evidence="3">
    <location>
        <begin position="365"/>
        <end position="386"/>
    </location>
</feature>
<dbReference type="Pfam" id="PF03323">
    <property type="entry name" value="GerA"/>
    <property type="match status" value="1"/>
</dbReference>
<keyword evidence="2 3" id="KW-0472">Membrane</keyword>
<sequence>MKQMNNEQLDLQQRNPFSTCLATNLVEMRRMFDNCDDIIILEIPQKESPRFAVIFASGLINTSELDRLVINKLNRMSLPVLPDQLRSRLAVSSTHYETDYETAVVSITSGNSLILIDGCDQALAVSLVSLETRGIEEPAAETVVRGPREGFVEQLTTNCSLLRRRLKSPAMKIELMQFGRHTHTSVALVHMQGIADESVLAEVRERLDHIDIDGVLDSMIIEEMIEDQPFSPFPQLLATERPDVVCSCLLEGRIAVLVDGSPFALIGPITLFSLLQSPEDYYQRTTISSAIRWLRYLYFGIALTVPSLYVAVLSYHQEMIPAILLFTIAESREHIPFPALIEALLMEITFEGLREAGIRLPKQVGSAVSIVGALVIGQAAIAAGIVSSPMVMVVAITGIASFMIPNFALGGAIRLLRFPVMICSGILGLYGLMVGIILILTHLLTLRSLGVPYLSPFIAKINEEWKDTLVRAPKWQLVFRPRLALSSNRRRIAGQTNSKPKKRMQ</sequence>
<feature type="transmembrane region" description="Helical" evidence="3">
    <location>
        <begin position="392"/>
        <end position="413"/>
    </location>
</feature>
<evidence type="ECO:0000313" key="4">
    <source>
        <dbReference type="EMBL" id="MBJ6361463.1"/>
    </source>
</evidence>
<feature type="transmembrane region" description="Helical" evidence="3">
    <location>
        <begin position="254"/>
        <end position="275"/>
    </location>
</feature>
<dbReference type="InterPro" id="IPR050768">
    <property type="entry name" value="UPF0353/GerABKA_families"/>
</dbReference>
<feature type="transmembrane region" description="Helical" evidence="3">
    <location>
        <begin position="296"/>
        <end position="315"/>
    </location>
</feature>
<keyword evidence="3" id="KW-1133">Transmembrane helix</keyword>
<gene>
    <name evidence="4" type="ORF">JFN88_09120</name>
</gene>
<organism evidence="4 5">
    <name type="scientific">Paenibacillus roseus</name>
    <dbReference type="NCBI Taxonomy" id="2798579"/>
    <lineage>
        <taxon>Bacteria</taxon>
        <taxon>Bacillati</taxon>
        <taxon>Bacillota</taxon>
        <taxon>Bacilli</taxon>
        <taxon>Bacillales</taxon>
        <taxon>Paenibacillaceae</taxon>
        <taxon>Paenibacillus</taxon>
    </lineage>
</organism>
<name>A0A934MQ25_9BACL</name>
<keyword evidence="5" id="KW-1185">Reference proteome</keyword>
<dbReference type="GO" id="GO:0009847">
    <property type="term" value="P:spore germination"/>
    <property type="evidence" value="ECO:0007669"/>
    <property type="project" value="InterPro"/>
</dbReference>
<dbReference type="InterPro" id="IPR004995">
    <property type="entry name" value="Spore_Ger"/>
</dbReference>
<dbReference type="GO" id="GO:0016020">
    <property type="term" value="C:membrane"/>
    <property type="evidence" value="ECO:0007669"/>
    <property type="project" value="InterPro"/>
</dbReference>
<dbReference type="RefSeq" id="WP_199019009.1">
    <property type="nucleotide sequence ID" value="NZ_JAELUP010000027.1"/>
</dbReference>
<feature type="transmembrane region" description="Helical" evidence="3">
    <location>
        <begin position="420"/>
        <end position="444"/>
    </location>
</feature>
<reference evidence="4" key="1">
    <citation type="submission" date="2020-12" db="EMBL/GenBank/DDBJ databases">
        <authorList>
            <person name="Huq M.A."/>
        </authorList>
    </citation>
    <scope>NUCLEOTIDE SEQUENCE</scope>
    <source>
        <strain evidence="4">MAHUQ-46</strain>
    </source>
</reference>
<dbReference type="PANTHER" id="PTHR22550">
    <property type="entry name" value="SPORE GERMINATION PROTEIN"/>
    <property type="match status" value="1"/>
</dbReference>
<evidence type="ECO:0000256" key="3">
    <source>
        <dbReference type="SAM" id="Phobius"/>
    </source>
</evidence>
<protein>
    <submittedName>
        <fullName evidence="4">Spore germination protein</fullName>
    </submittedName>
</protein>
<comment type="caution">
    <text evidence="4">The sequence shown here is derived from an EMBL/GenBank/DDBJ whole genome shotgun (WGS) entry which is preliminary data.</text>
</comment>
<evidence type="ECO:0000256" key="1">
    <source>
        <dbReference type="ARBA" id="ARBA00005278"/>
    </source>
</evidence>
<keyword evidence="3" id="KW-0812">Transmembrane</keyword>
<comment type="similarity">
    <text evidence="1">Belongs to the GerABKA family.</text>
</comment>
<evidence type="ECO:0000313" key="5">
    <source>
        <dbReference type="Proteomes" id="UP000640274"/>
    </source>
</evidence>
<proteinExistence type="inferred from homology"/>
<dbReference type="PIRSF" id="PIRSF005690">
    <property type="entry name" value="GerBA"/>
    <property type="match status" value="1"/>
</dbReference>
<dbReference type="Proteomes" id="UP000640274">
    <property type="component" value="Unassembled WGS sequence"/>
</dbReference>
<accession>A0A934MQ25</accession>
<evidence type="ECO:0000256" key="2">
    <source>
        <dbReference type="ARBA" id="ARBA00023136"/>
    </source>
</evidence>